<reference evidence="4 5" key="1">
    <citation type="submission" date="2015-12" db="EMBL/GenBank/DDBJ databases">
        <title>Draft genome of Thermovenabulum gondwanense isolated from a red thermophilic microbial mat colonisisng an outflow channel of a bore well.</title>
        <authorList>
            <person name="Patel B.K."/>
        </authorList>
    </citation>
    <scope>NUCLEOTIDE SEQUENCE [LARGE SCALE GENOMIC DNA]</scope>
    <source>
        <strain evidence="4 5">R270</strain>
    </source>
</reference>
<protein>
    <recommendedName>
        <fullName evidence="3">EamA domain-containing protein</fullName>
    </recommendedName>
</protein>
<sequence length="141" mass="15417">MRPIIFALLTAFFWGLAPIFGKMGLTKLPPLAALFIRTFSISIAVGICLLVSYMGGYLPAFTLDKRTLIFIVLEGILASFLGHFAYFYALKEGNVSLVVPLSATYPLFALLFGILFLKESLALNKIVGALIVILGIIVMRL</sequence>
<comment type="similarity">
    <text evidence="1">Belongs to the EamA transporter family.</text>
</comment>
<evidence type="ECO:0000313" key="4">
    <source>
        <dbReference type="EMBL" id="KYO66146.1"/>
    </source>
</evidence>
<dbReference type="Pfam" id="PF00892">
    <property type="entry name" value="EamA"/>
    <property type="match status" value="1"/>
</dbReference>
<dbReference type="RefSeq" id="WP_068748458.1">
    <property type="nucleotide sequence ID" value="NZ_LOHZ01000030.1"/>
</dbReference>
<dbReference type="OrthoDB" id="9806718at2"/>
<accession>A0A162MIG9</accession>
<evidence type="ECO:0000313" key="5">
    <source>
        <dbReference type="Proteomes" id="UP000075737"/>
    </source>
</evidence>
<dbReference type="Proteomes" id="UP000075737">
    <property type="component" value="Unassembled WGS sequence"/>
</dbReference>
<name>A0A162MIG9_9FIRM</name>
<dbReference type="EMBL" id="LOHZ01000030">
    <property type="protein sequence ID" value="KYO66146.1"/>
    <property type="molecule type" value="Genomic_DNA"/>
</dbReference>
<feature type="transmembrane region" description="Helical" evidence="2">
    <location>
        <begin position="95"/>
        <end position="117"/>
    </location>
</feature>
<feature type="transmembrane region" description="Helical" evidence="2">
    <location>
        <begin position="122"/>
        <end position="139"/>
    </location>
</feature>
<dbReference type="STRING" id="520767.ATZ99_13380"/>
<feature type="domain" description="EamA" evidence="3">
    <location>
        <begin position="3"/>
        <end position="139"/>
    </location>
</feature>
<keyword evidence="2" id="KW-1133">Transmembrane helix</keyword>
<keyword evidence="2" id="KW-0472">Membrane</keyword>
<gene>
    <name evidence="4" type="ORF">ATZ99_13380</name>
</gene>
<dbReference type="InterPro" id="IPR037185">
    <property type="entry name" value="EmrE-like"/>
</dbReference>
<dbReference type="SUPFAM" id="SSF103481">
    <property type="entry name" value="Multidrug resistance efflux transporter EmrE"/>
    <property type="match status" value="1"/>
</dbReference>
<organism evidence="4 5">
    <name type="scientific">Thermovenabulum gondwanense</name>
    <dbReference type="NCBI Taxonomy" id="520767"/>
    <lineage>
        <taxon>Bacteria</taxon>
        <taxon>Bacillati</taxon>
        <taxon>Bacillota</taxon>
        <taxon>Clostridia</taxon>
        <taxon>Thermosediminibacterales</taxon>
        <taxon>Thermosediminibacteraceae</taxon>
        <taxon>Thermovenabulum</taxon>
    </lineage>
</organism>
<proteinExistence type="inferred from homology"/>
<keyword evidence="2" id="KW-0812">Transmembrane</keyword>
<evidence type="ECO:0000256" key="2">
    <source>
        <dbReference type="SAM" id="Phobius"/>
    </source>
</evidence>
<feature type="transmembrane region" description="Helical" evidence="2">
    <location>
        <begin position="31"/>
        <end position="55"/>
    </location>
</feature>
<dbReference type="PANTHER" id="PTHR22911:SF137">
    <property type="entry name" value="SOLUTE CARRIER FAMILY 35 MEMBER G2-RELATED"/>
    <property type="match status" value="1"/>
</dbReference>
<dbReference type="GO" id="GO:0016020">
    <property type="term" value="C:membrane"/>
    <property type="evidence" value="ECO:0007669"/>
    <property type="project" value="InterPro"/>
</dbReference>
<keyword evidence="5" id="KW-1185">Reference proteome</keyword>
<dbReference type="PANTHER" id="PTHR22911">
    <property type="entry name" value="ACYL-MALONYL CONDENSING ENZYME-RELATED"/>
    <property type="match status" value="1"/>
</dbReference>
<comment type="caution">
    <text evidence="4">The sequence shown here is derived from an EMBL/GenBank/DDBJ whole genome shotgun (WGS) entry which is preliminary data.</text>
</comment>
<dbReference type="Gene3D" id="1.10.3730.20">
    <property type="match status" value="1"/>
</dbReference>
<evidence type="ECO:0000256" key="1">
    <source>
        <dbReference type="ARBA" id="ARBA00007362"/>
    </source>
</evidence>
<dbReference type="InterPro" id="IPR000620">
    <property type="entry name" value="EamA_dom"/>
</dbReference>
<feature type="transmembrane region" description="Helical" evidence="2">
    <location>
        <begin position="67"/>
        <end position="89"/>
    </location>
</feature>
<evidence type="ECO:0000259" key="3">
    <source>
        <dbReference type="Pfam" id="PF00892"/>
    </source>
</evidence>
<dbReference type="AlphaFoldDB" id="A0A162MIG9"/>